<dbReference type="VEuPathDB" id="VectorBase:ISCI018481"/>
<dbReference type="Pfam" id="PF05649">
    <property type="entry name" value="Peptidase_M13_N"/>
    <property type="match status" value="1"/>
</dbReference>
<dbReference type="EMBL" id="DS737529">
    <property type="protein sequence ID" value="EEC07303.1"/>
    <property type="molecule type" value="Genomic_DNA"/>
</dbReference>
<evidence type="ECO:0000313" key="3">
    <source>
        <dbReference type="EMBL" id="EEC07303.1"/>
    </source>
</evidence>
<dbReference type="PANTHER" id="PTHR11733:SF133">
    <property type="entry name" value="PHOSPHATE-REGULATING NEUTRAL ENDOPEPTIDASE PHEX"/>
    <property type="match status" value="1"/>
</dbReference>
<gene>
    <name evidence="3" type="ORF">IscW_ISCW018481</name>
</gene>
<dbReference type="EnsemblMetazoa" id="ISCW018481-RA">
    <property type="protein sequence ID" value="ISCW018481-PA"/>
    <property type="gene ID" value="ISCW018481"/>
</dbReference>
<feature type="non-terminal residue" evidence="3">
    <location>
        <position position="113"/>
    </location>
</feature>
<name>B7PL31_IXOSC</name>
<dbReference type="Proteomes" id="UP000001555">
    <property type="component" value="Unassembled WGS sequence"/>
</dbReference>
<dbReference type="HOGENOM" id="CLU_2139663_0_0_1"/>
<dbReference type="PROSITE" id="PS51885">
    <property type="entry name" value="NEPRILYSIN"/>
    <property type="match status" value="1"/>
</dbReference>
<dbReference type="EC" id="3.4.24.71" evidence="3"/>
<dbReference type="EMBL" id="ABJB010147252">
    <property type="status" value="NOT_ANNOTATED_CDS"/>
    <property type="molecule type" value="Genomic_DNA"/>
</dbReference>
<dbReference type="AlphaFoldDB" id="B7PL31"/>
<organism>
    <name type="scientific">Ixodes scapularis</name>
    <name type="common">Black-legged tick</name>
    <name type="synonym">Deer tick</name>
    <dbReference type="NCBI Taxonomy" id="6945"/>
    <lineage>
        <taxon>Eukaryota</taxon>
        <taxon>Metazoa</taxon>
        <taxon>Ecdysozoa</taxon>
        <taxon>Arthropoda</taxon>
        <taxon>Chelicerata</taxon>
        <taxon>Arachnida</taxon>
        <taxon>Acari</taxon>
        <taxon>Parasitiformes</taxon>
        <taxon>Ixodida</taxon>
        <taxon>Ixodoidea</taxon>
        <taxon>Ixodidae</taxon>
        <taxon>Ixodinae</taxon>
        <taxon>Ixodes</taxon>
    </lineage>
</organism>
<feature type="domain" description="Peptidase M13 N-terminal" evidence="2">
    <location>
        <begin position="49"/>
        <end position="96"/>
    </location>
</feature>
<reference evidence="3 5" key="1">
    <citation type="submission" date="2008-03" db="EMBL/GenBank/DDBJ databases">
        <title>Annotation of Ixodes scapularis.</title>
        <authorList>
            <consortium name="Ixodes scapularis Genome Project Consortium"/>
            <person name="Caler E."/>
            <person name="Hannick L.I."/>
            <person name="Bidwell S."/>
            <person name="Joardar V."/>
            <person name="Thiagarajan M."/>
            <person name="Amedeo P."/>
            <person name="Galinsky K.J."/>
            <person name="Schobel S."/>
            <person name="Inman J."/>
            <person name="Hostetler J."/>
            <person name="Miller J."/>
            <person name="Hammond M."/>
            <person name="Megy K."/>
            <person name="Lawson D."/>
            <person name="Kodira C."/>
            <person name="Sutton G."/>
            <person name="Meyer J."/>
            <person name="Hill C.A."/>
            <person name="Birren B."/>
            <person name="Nene V."/>
            <person name="Collins F."/>
            <person name="Alarcon-Chaidez F."/>
            <person name="Wikel S."/>
            <person name="Strausberg R."/>
        </authorList>
    </citation>
    <scope>NUCLEOTIDE SEQUENCE [LARGE SCALE GENOMIC DNA]</scope>
    <source>
        <strain evidence="5">Wikel</strain>
        <strain evidence="3">Wikel colony</strain>
    </source>
</reference>
<keyword evidence="3" id="KW-0378">Hydrolase</keyword>
<dbReference type="InterPro" id="IPR008753">
    <property type="entry name" value="Peptidase_M13_N"/>
</dbReference>
<dbReference type="SUPFAM" id="SSF55486">
    <property type="entry name" value="Metalloproteases ('zincins'), catalytic domain"/>
    <property type="match status" value="1"/>
</dbReference>
<protein>
    <submittedName>
        <fullName evidence="3 4">Endothelin-converting enzyme, putative</fullName>
        <ecNumber evidence="3">3.4.24.71</ecNumber>
    </submittedName>
</protein>
<dbReference type="InterPro" id="IPR000718">
    <property type="entry name" value="Peptidase_M13"/>
</dbReference>
<keyword evidence="5" id="KW-1185">Reference proteome</keyword>
<evidence type="ECO:0000259" key="2">
    <source>
        <dbReference type="Pfam" id="PF05649"/>
    </source>
</evidence>
<evidence type="ECO:0000256" key="1">
    <source>
        <dbReference type="ARBA" id="ARBA00007357"/>
    </source>
</evidence>
<evidence type="ECO:0000313" key="4">
    <source>
        <dbReference type="EnsemblMetazoa" id="ISCW018481-PA"/>
    </source>
</evidence>
<evidence type="ECO:0000313" key="5">
    <source>
        <dbReference type="Proteomes" id="UP000001555"/>
    </source>
</evidence>
<dbReference type="GO" id="GO:0004222">
    <property type="term" value="F:metalloendopeptidase activity"/>
    <property type="evidence" value="ECO:0007669"/>
    <property type="project" value="UniProtKB-EC"/>
</dbReference>
<accession>B7PL31</accession>
<dbReference type="GO" id="GO:0006508">
    <property type="term" value="P:proteolysis"/>
    <property type="evidence" value="ECO:0007669"/>
    <property type="project" value="InterPro"/>
</dbReference>
<dbReference type="VEuPathDB" id="VectorBase:ISCW018481"/>
<dbReference type="InterPro" id="IPR024079">
    <property type="entry name" value="MetalloPept_cat_dom_sf"/>
</dbReference>
<proteinExistence type="inferred from homology"/>
<sequence>RSAMVITVSRCVNKNRLRRESKAPNVSSLSTCASSTRLVLESLDESVDPCDDFYGYVCNKWMRQNPVPDDRPRCVLRIFDALMQYSEVINGALEKAPLLQIHSNRNRKQSILR</sequence>
<dbReference type="Gene3D" id="3.40.390.10">
    <property type="entry name" value="Collagenase (Catalytic Domain)"/>
    <property type="match status" value="1"/>
</dbReference>
<dbReference type="PANTHER" id="PTHR11733">
    <property type="entry name" value="ZINC METALLOPROTEASE FAMILY M13 NEPRILYSIN-RELATED"/>
    <property type="match status" value="1"/>
</dbReference>
<dbReference type="PaxDb" id="6945-B7PL31"/>
<feature type="non-terminal residue" evidence="3">
    <location>
        <position position="1"/>
    </location>
</feature>
<comment type="similarity">
    <text evidence="1">Belongs to the peptidase M13 family.</text>
</comment>
<reference evidence="4" key="2">
    <citation type="submission" date="2020-05" db="UniProtKB">
        <authorList>
            <consortium name="EnsemblMetazoa"/>
        </authorList>
    </citation>
    <scope>IDENTIFICATION</scope>
    <source>
        <strain evidence="4">wikel</strain>
    </source>
</reference>